<dbReference type="Pfam" id="PF05199">
    <property type="entry name" value="GMC_oxred_C"/>
    <property type="match status" value="1"/>
</dbReference>
<proteinExistence type="inferred from homology"/>
<dbReference type="Pfam" id="PF01266">
    <property type="entry name" value="DAO"/>
    <property type="match status" value="1"/>
</dbReference>
<evidence type="ECO:0000256" key="1">
    <source>
        <dbReference type="ARBA" id="ARBA00001974"/>
    </source>
</evidence>
<evidence type="ECO:0000259" key="8">
    <source>
        <dbReference type="Pfam" id="PF05199"/>
    </source>
</evidence>
<accession>A0ABM9K3V6</accession>
<dbReference type="InterPro" id="IPR007867">
    <property type="entry name" value="GMC_OxRtase_C"/>
</dbReference>
<dbReference type="EC" id="1.1.5.14" evidence="9"/>
<name>A0ABM9K3V6_9RALS</name>
<comment type="similarity">
    <text evidence="2">Belongs to the GMC oxidoreductase family.</text>
</comment>
<dbReference type="RefSeq" id="WP_316680763.1">
    <property type="nucleotide sequence ID" value="NZ_CATZLL010000004.1"/>
</dbReference>
<comment type="caution">
    <text evidence="9">The sequence shown here is derived from an EMBL/GenBank/DDBJ whole genome shotgun (WGS) entry which is preliminary data.</text>
</comment>
<feature type="domain" description="Glucose-methanol-choline oxidoreductase N-terminal" evidence="6">
    <location>
        <begin position="226"/>
        <end position="328"/>
    </location>
</feature>
<evidence type="ECO:0000256" key="4">
    <source>
        <dbReference type="ARBA" id="ARBA00022827"/>
    </source>
</evidence>
<dbReference type="Pfam" id="PF00732">
    <property type="entry name" value="GMC_oxred_N"/>
    <property type="match status" value="1"/>
</dbReference>
<evidence type="ECO:0000313" key="10">
    <source>
        <dbReference type="Proteomes" id="UP001189757"/>
    </source>
</evidence>
<reference evidence="9 10" key="1">
    <citation type="submission" date="2023-07" db="EMBL/GenBank/DDBJ databases">
        <authorList>
            <person name="Peeters C."/>
        </authorList>
    </citation>
    <scope>NUCLEOTIDE SEQUENCE [LARGE SCALE GENOMIC DNA]</scope>
    <source>
        <strain evidence="9 10">LMG 18101</strain>
    </source>
</reference>
<organism evidence="9 10">
    <name type="scientific">Ralstonia flaminis</name>
    <dbReference type="NCBI Taxonomy" id="3058597"/>
    <lineage>
        <taxon>Bacteria</taxon>
        <taxon>Pseudomonadati</taxon>
        <taxon>Pseudomonadota</taxon>
        <taxon>Betaproteobacteria</taxon>
        <taxon>Burkholderiales</taxon>
        <taxon>Burkholderiaceae</taxon>
        <taxon>Ralstonia</taxon>
    </lineage>
</organism>
<dbReference type="GO" id="GO:0047904">
    <property type="term" value="F:fructose 5-dehydrogenase activity"/>
    <property type="evidence" value="ECO:0007669"/>
    <property type="project" value="UniProtKB-EC"/>
</dbReference>
<feature type="domain" description="FAD dependent oxidoreductase" evidence="7">
    <location>
        <begin position="9"/>
        <end position="45"/>
    </location>
</feature>
<evidence type="ECO:0000256" key="2">
    <source>
        <dbReference type="ARBA" id="ARBA00010790"/>
    </source>
</evidence>
<dbReference type="SUPFAM" id="SSF54373">
    <property type="entry name" value="FAD-linked reductases, C-terminal domain"/>
    <property type="match status" value="1"/>
</dbReference>
<evidence type="ECO:0000256" key="5">
    <source>
        <dbReference type="ARBA" id="ARBA00023002"/>
    </source>
</evidence>
<evidence type="ECO:0000259" key="6">
    <source>
        <dbReference type="Pfam" id="PF00732"/>
    </source>
</evidence>
<keyword evidence="3" id="KW-0285">Flavoprotein</keyword>
<dbReference type="Proteomes" id="UP001189757">
    <property type="component" value="Unassembled WGS sequence"/>
</dbReference>
<evidence type="ECO:0000259" key="7">
    <source>
        <dbReference type="Pfam" id="PF01266"/>
    </source>
</evidence>
<gene>
    <name evidence="9" type="primary">fdhL_2</name>
    <name evidence="9" type="ORF">LMG18101_01622</name>
</gene>
<dbReference type="PANTHER" id="PTHR42784:SF1">
    <property type="entry name" value="PYRANOSE 2-OXIDASE"/>
    <property type="match status" value="1"/>
</dbReference>
<dbReference type="InterPro" id="IPR036188">
    <property type="entry name" value="FAD/NAD-bd_sf"/>
</dbReference>
<feature type="domain" description="Glucose-methanol-choline oxidoreductase C-terminal" evidence="8">
    <location>
        <begin position="417"/>
        <end position="539"/>
    </location>
</feature>
<dbReference type="SUPFAM" id="SSF51905">
    <property type="entry name" value="FAD/NAD(P)-binding domain"/>
    <property type="match status" value="1"/>
</dbReference>
<dbReference type="EMBL" id="CATZLL010000004">
    <property type="protein sequence ID" value="CAJ0812601.1"/>
    <property type="molecule type" value="Genomic_DNA"/>
</dbReference>
<sequence>MSDQQLSADVVIVGAGAAGSMAALELARAGLSVLMLDAGPRVTRGEIVENFRNSPATTRALTTPYPPKPWALAPFNDVDGTALDYLQVDGPDGYAYQTDYLRLVGGTTWHWAGCAWRHLPNDFRLQSTYGVGRDWPISYDDLEPYYYRAEVEMGVCGPDPSRGAEDLGSPRKQPYPMEKMPWTYPSKVLAEVVAKHTDYRVVHEPEARNTHPYDGRPACAGNNNCMPICPIGAMYNAMETVIKAERAGARVRENSVVYRIETDAANKKVVAVHFYDPDKRSYRVTAKRFILAAHNIETTKLMLMSKDDKNPNGMGNKTDQVGRNLMEHAGMEVQFISRDPVWMGQGPQHNSAIDSLRDGPWRGEMAAAITRIDDSNMTAPVAQQALASGLVGKKLDAAIRHGVAHKLELSSHHEVLPSADNRLTLADKRDVLGIPYPKVWYRIDEYTRKSARRTLEMYQAIFKGMGASDITYIPDAKDPFKFAAQDHPMGGLLMGNDPNTSVVDKYCRVHEQDNLYVASSAVFNNGGTGNPTLTIAALALRIADTVKADLARG</sequence>
<keyword evidence="5 9" id="KW-0560">Oxidoreductase</keyword>
<comment type="cofactor">
    <cofactor evidence="1">
        <name>FAD</name>
        <dbReference type="ChEBI" id="CHEBI:57692"/>
    </cofactor>
</comment>
<evidence type="ECO:0000313" key="9">
    <source>
        <dbReference type="EMBL" id="CAJ0812601.1"/>
    </source>
</evidence>
<keyword evidence="10" id="KW-1185">Reference proteome</keyword>
<dbReference type="Gene3D" id="3.50.50.60">
    <property type="entry name" value="FAD/NAD(P)-binding domain"/>
    <property type="match status" value="2"/>
</dbReference>
<dbReference type="PANTHER" id="PTHR42784">
    <property type="entry name" value="PYRANOSE 2-OXIDASE"/>
    <property type="match status" value="1"/>
</dbReference>
<dbReference type="InterPro" id="IPR006076">
    <property type="entry name" value="FAD-dep_OxRdtase"/>
</dbReference>
<dbReference type="InterPro" id="IPR051473">
    <property type="entry name" value="P2Ox-like"/>
</dbReference>
<protein>
    <submittedName>
        <fullName evidence="9">Fructose dehydrogenase large subunit</fullName>
        <ecNumber evidence="9">1.1.5.14</ecNumber>
    </submittedName>
</protein>
<dbReference type="InterPro" id="IPR000172">
    <property type="entry name" value="GMC_OxRdtase_N"/>
</dbReference>
<evidence type="ECO:0000256" key="3">
    <source>
        <dbReference type="ARBA" id="ARBA00022630"/>
    </source>
</evidence>
<keyword evidence="4" id="KW-0274">FAD</keyword>